<evidence type="ECO:0008006" key="3">
    <source>
        <dbReference type="Google" id="ProtNLM"/>
    </source>
</evidence>
<sequence length="398" mass="42907">MRHCFFLFALLWLAGCDPKTTSQPESSPLPPPPPPGMPVAAVPARPRGLALADTAAPYTTLPGFGDTVQAPSQVRINGTLYRLETTILTDSARTLRYTESPTAQPGGSMSVGDSAQTGTATGFEVLYRFRLLRPNGQPLFVRELRKSSFAAAMGQELAVIAEANAPVFSGYLPAFNALAFEISLYPPDSDAGGELLVLLHATTGRVLYQGLARWTGGCNSPAVLSNDGRTLLTSTEILQANGHVTKIDNKAKREVAGTLLVNNQTVLVAYMPGYDNTGTRLPLQGPNAELMDLNGRKLAAFKLESVDGGLGYQMLSKYVGQTRSHYLFDETNGRLGVFPAQNPVSARVLALSQQPVFRAPQRPAEVRIDFTTETGTQATFYIDTVSGGIRHRLYRPAY</sequence>
<dbReference type="EMBL" id="MDZB01000119">
    <property type="protein sequence ID" value="OGX84460.1"/>
    <property type="molecule type" value="Genomic_DNA"/>
</dbReference>
<dbReference type="RefSeq" id="WP_070728835.1">
    <property type="nucleotide sequence ID" value="NZ_MDZB01000119.1"/>
</dbReference>
<proteinExistence type="predicted"/>
<name>A0A1G1T0Q5_9BACT</name>
<gene>
    <name evidence="1" type="ORF">BEN47_16330</name>
</gene>
<dbReference type="OrthoDB" id="866273at2"/>
<keyword evidence="2" id="KW-1185">Reference proteome</keyword>
<dbReference type="PROSITE" id="PS51257">
    <property type="entry name" value="PROKAR_LIPOPROTEIN"/>
    <property type="match status" value="1"/>
</dbReference>
<organism evidence="1 2">
    <name type="scientific">Hymenobacter lapidarius</name>
    <dbReference type="NCBI Taxonomy" id="1908237"/>
    <lineage>
        <taxon>Bacteria</taxon>
        <taxon>Pseudomonadati</taxon>
        <taxon>Bacteroidota</taxon>
        <taxon>Cytophagia</taxon>
        <taxon>Cytophagales</taxon>
        <taxon>Hymenobacteraceae</taxon>
        <taxon>Hymenobacter</taxon>
    </lineage>
</organism>
<dbReference type="AlphaFoldDB" id="A0A1G1T0Q5"/>
<comment type="caution">
    <text evidence="1">The sequence shown here is derived from an EMBL/GenBank/DDBJ whole genome shotgun (WGS) entry which is preliminary data.</text>
</comment>
<evidence type="ECO:0000313" key="2">
    <source>
        <dbReference type="Proteomes" id="UP000176294"/>
    </source>
</evidence>
<reference evidence="1 2" key="1">
    <citation type="submission" date="2016-08" db="EMBL/GenBank/DDBJ databases">
        <title>Hymenobacter coccineus sp. nov., Hymenobacter lapidarius sp. nov. and Hymenobacter glacialis sp. nov., isolated from Antarctic soil.</title>
        <authorList>
            <person name="Sedlacek I."/>
            <person name="Kralova S."/>
            <person name="Kyrova K."/>
            <person name="Maslanova I."/>
            <person name="Stankova E."/>
            <person name="Vrbovska V."/>
            <person name="Nemec M."/>
            <person name="Bartak M."/>
            <person name="Svec P."/>
            <person name="Busse H.-J."/>
            <person name="Pantucek R."/>
        </authorList>
    </citation>
    <scope>NUCLEOTIDE SEQUENCE [LARGE SCALE GENOMIC DNA]</scope>
    <source>
        <strain evidence="1 2">CCM 8643</strain>
    </source>
</reference>
<dbReference type="Proteomes" id="UP000176294">
    <property type="component" value="Unassembled WGS sequence"/>
</dbReference>
<protein>
    <recommendedName>
        <fullName evidence="3">Lipoprotein</fullName>
    </recommendedName>
</protein>
<evidence type="ECO:0000313" key="1">
    <source>
        <dbReference type="EMBL" id="OGX84460.1"/>
    </source>
</evidence>
<accession>A0A1G1T0Q5</accession>